<dbReference type="Proteomes" id="UP000324222">
    <property type="component" value="Unassembled WGS sequence"/>
</dbReference>
<evidence type="ECO:0000256" key="1">
    <source>
        <dbReference type="SAM" id="MobiDB-lite"/>
    </source>
</evidence>
<keyword evidence="2" id="KW-0812">Transmembrane</keyword>
<feature type="region of interest" description="Disordered" evidence="1">
    <location>
        <begin position="32"/>
        <end position="66"/>
    </location>
</feature>
<reference evidence="3 4" key="1">
    <citation type="submission" date="2019-05" db="EMBL/GenBank/DDBJ databases">
        <title>Another draft genome of Portunus trituberculatus and its Hox gene families provides insights of decapod evolution.</title>
        <authorList>
            <person name="Jeong J.-H."/>
            <person name="Song I."/>
            <person name="Kim S."/>
            <person name="Choi T."/>
            <person name="Kim D."/>
            <person name="Ryu S."/>
            <person name="Kim W."/>
        </authorList>
    </citation>
    <scope>NUCLEOTIDE SEQUENCE [LARGE SCALE GENOMIC DNA]</scope>
    <source>
        <tissue evidence="3">Muscle</tissue>
    </source>
</reference>
<keyword evidence="2" id="KW-1133">Transmembrane helix</keyword>
<evidence type="ECO:0000256" key="2">
    <source>
        <dbReference type="SAM" id="Phobius"/>
    </source>
</evidence>
<dbReference type="EMBL" id="VSRR010004331">
    <property type="protein sequence ID" value="MPC39333.1"/>
    <property type="molecule type" value="Genomic_DNA"/>
</dbReference>
<dbReference type="AlphaFoldDB" id="A0A5B7F2M4"/>
<feature type="compositionally biased region" description="Basic and acidic residues" evidence="1">
    <location>
        <begin position="35"/>
        <end position="47"/>
    </location>
</feature>
<comment type="caution">
    <text evidence="3">The sequence shown here is derived from an EMBL/GenBank/DDBJ whole genome shotgun (WGS) entry which is preliminary data.</text>
</comment>
<protein>
    <submittedName>
        <fullName evidence="3">Uncharacterized protein</fullName>
    </submittedName>
</protein>
<evidence type="ECO:0000313" key="4">
    <source>
        <dbReference type="Proteomes" id="UP000324222"/>
    </source>
</evidence>
<keyword evidence="2" id="KW-0472">Membrane</keyword>
<feature type="transmembrane region" description="Helical" evidence="2">
    <location>
        <begin position="86"/>
        <end position="108"/>
    </location>
</feature>
<evidence type="ECO:0000313" key="3">
    <source>
        <dbReference type="EMBL" id="MPC39333.1"/>
    </source>
</evidence>
<keyword evidence="4" id="KW-1185">Reference proteome</keyword>
<name>A0A5B7F2M4_PORTR</name>
<proteinExistence type="predicted"/>
<accession>A0A5B7F2M4</accession>
<organism evidence="3 4">
    <name type="scientific">Portunus trituberculatus</name>
    <name type="common">Swimming crab</name>
    <name type="synonym">Neptunus trituberculatus</name>
    <dbReference type="NCBI Taxonomy" id="210409"/>
    <lineage>
        <taxon>Eukaryota</taxon>
        <taxon>Metazoa</taxon>
        <taxon>Ecdysozoa</taxon>
        <taxon>Arthropoda</taxon>
        <taxon>Crustacea</taxon>
        <taxon>Multicrustacea</taxon>
        <taxon>Malacostraca</taxon>
        <taxon>Eumalacostraca</taxon>
        <taxon>Eucarida</taxon>
        <taxon>Decapoda</taxon>
        <taxon>Pleocyemata</taxon>
        <taxon>Brachyura</taxon>
        <taxon>Eubrachyura</taxon>
        <taxon>Portunoidea</taxon>
        <taxon>Portunidae</taxon>
        <taxon>Portuninae</taxon>
        <taxon>Portunus</taxon>
    </lineage>
</organism>
<gene>
    <name evidence="3" type="ORF">E2C01_032866</name>
</gene>
<sequence>MKEKEELEKEEEEIEIEMDEYYVEKKEEEIEMEKEELRGGKEKKGRGDGGGGGGSGGESDTLPSPAFQHATQDVQRVMTTFSVAKVWFAVLLCCHVLLLARMTLFRVLGV</sequence>
<feature type="compositionally biased region" description="Gly residues" evidence="1">
    <location>
        <begin position="48"/>
        <end position="57"/>
    </location>
</feature>